<dbReference type="EMBL" id="LT934425">
    <property type="protein sequence ID" value="SOH05602.1"/>
    <property type="molecule type" value="Genomic_DNA"/>
</dbReference>
<accession>A0A2C9CIQ6</accession>
<sequence length="180" mass="21003">MASSLPARCGTTRGTQADRKNKEEWGEMDKGKFTVLKADIDAQIREIENIYAKLEERRQEENRPTGIESIAYQLHNLYCAFEDLFKIVANTFENNIPNKASYHVELLKRMAISIEGIRPSLMSQESYALLENLRSFRHLFRHAYSYELGARKVRIVIEDSSKRKDIYRKDINTFLDSFLC</sequence>
<name>A0A2C9CIQ6_KUEST</name>
<reference evidence="5" key="2">
    <citation type="submission" date="2017-10" db="EMBL/GenBank/DDBJ databases">
        <authorList>
            <person name="Frank J."/>
        </authorList>
    </citation>
    <scope>NUCLEOTIDE SEQUENCE [LARGE SCALE GENOMIC DNA]</scope>
</reference>
<dbReference type="KEGG" id="kst:KSMBR1_3125"/>
<evidence type="ECO:0000313" key="5">
    <source>
        <dbReference type="Proteomes" id="UP000221734"/>
    </source>
</evidence>
<reference evidence="3 6" key="3">
    <citation type="submission" date="2020-02" db="EMBL/GenBank/DDBJ databases">
        <title>Newly sequenced genome of strain CSTR1 showed variability in Candidatus Kuenenia stuttgartiensis genomes.</title>
        <authorList>
            <person name="Ding C."/>
            <person name="Adrian L."/>
        </authorList>
    </citation>
    <scope>NUCLEOTIDE SEQUENCE [LARGE SCALE GENOMIC DNA]</scope>
    <source>
        <strain evidence="3 6">CSTR1</strain>
    </source>
</reference>
<dbReference type="EMBL" id="CP049055">
    <property type="protein sequence ID" value="QII13373.1"/>
    <property type="molecule type" value="Genomic_DNA"/>
</dbReference>
<evidence type="ECO:0000256" key="1">
    <source>
        <dbReference type="SAM" id="MobiDB-lite"/>
    </source>
</evidence>
<gene>
    <name evidence="3" type="ORF">KsCSTR_39940</name>
    <name evidence="4" type="ORF">KSMBR1_3125</name>
</gene>
<dbReference type="InterPro" id="IPR048769">
    <property type="entry name" value="HepT-like_dom"/>
</dbReference>
<evidence type="ECO:0000259" key="2">
    <source>
        <dbReference type="Pfam" id="PF20797"/>
    </source>
</evidence>
<evidence type="ECO:0000313" key="4">
    <source>
        <dbReference type="EMBL" id="SOH05602.1"/>
    </source>
</evidence>
<evidence type="ECO:0000313" key="6">
    <source>
        <dbReference type="Proteomes" id="UP000501926"/>
    </source>
</evidence>
<keyword evidence="5" id="KW-1185">Reference proteome</keyword>
<reference evidence="4" key="1">
    <citation type="submission" date="2017-10" db="EMBL/GenBank/DDBJ databases">
        <authorList>
            <person name="Banno H."/>
            <person name="Chua N.-H."/>
        </authorList>
    </citation>
    <scope>NUCLEOTIDE SEQUENCE [LARGE SCALE GENOMIC DNA]</scope>
    <source>
        <strain evidence="4">Kuenenia_mbr1_ru-nijmegen</strain>
    </source>
</reference>
<organism evidence="4 5">
    <name type="scientific">Kuenenia stuttgartiensis</name>
    <dbReference type="NCBI Taxonomy" id="174633"/>
    <lineage>
        <taxon>Bacteria</taxon>
        <taxon>Pseudomonadati</taxon>
        <taxon>Planctomycetota</taxon>
        <taxon>Candidatus Brocadiia</taxon>
        <taxon>Candidatus Brocadiales</taxon>
        <taxon>Candidatus Brocadiaceae</taxon>
        <taxon>Candidatus Kuenenia</taxon>
    </lineage>
</organism>
<protein>
    <recommendedName>
        <fullName evidence="2">HepT-like domain-containing protein</fullName>
    </recommendedName>
</protein>
<dbReference type="Proteomes" id="UP000221734">
    <property type="component" value="Chromosome Kuenenia_stuttgartiensis_MBR1"/>
</dbReference>
<evidence type="ECO:0000313" key="3">
    <source>
        <dbReference type="EMBL" id="QII13373.1"/>
    </source>
</evidence>
<feature type="region of interest" description="Disordered" evidence="1">
    <location>
        <begin position="1"/>
        <end position="23"/>
    </location>
</feature>
<dbReference type="AlphaFoldDB" id="A0A2C9CIQ6"/>
<proteinExistence type="predicted"/>
<feature type="domain" description="HepT-like" evidence="2">
    <location>
        <begin position="70"/>
        <end position="177"/>
    </location>
</feature>
<dbReference type="Pfam" id="PF20797">
    <property type="entry name" value="HepT-like_2"/>
    <property type="match status" value="1"/>
</dbReference>
<dbReference type="Proteomes" id="UP000501926">
    <property type="component" value="Chromosome"/>
</dbReference>